<reference evidence="1" key="1">
    <citation type="journal article" date="2011" name="Environ. Microbiol.">
        <title>Genomic insights into the metabolic potential of the polycyclic aromatic hydrocarbon degrading sulfate-reducing Deltaproteobacterium N47.</title>
        <authorList>
            <person name="Bergmann F."/>
            <person name="Selesi D."/>
            <person name="Weinmaier T."/>
            <person name="Tischler P."/>
            <person name="Rattei T."/>
            <person name="Meckenstock R.U."/>
        </authorList>
    </citation>
    <scope>NUCLEOTIDE SEQUENCE</scope>
</reference>
<name>E1YEY1_9BACT</name>
<sequence>MENSGSDGFERAIIDRRRTLDRRESYNVIPIAILAQEHRKPGFERRKNKEQRKDWTRINKWISVPVPTHSA</sequence>
<dbReference type="AlphaFoldDB" id="E1YEY1"/>
<organism evidence="1">
    <name type="scientific">uncultured Desulfobacterium sp</name>
    <dbReference type="NCBI Taxonomy" id="201089"/>
    <lineage>
        <taxon>Bacteria</taxon>
        <taxon>Pseudomonadati</taxon>
        <taxon>Thermodesulfobacteriota</taxon>
        <taxon>Desulfobacteria</taxon>
        <taxon>Desulfobacterales</taxon>
        <taxon>Desulfobacteriaceae</taxon>
        <taxon>Desulfobacterium</taxon>
        <taxon>environmental samples</taxon>
    </lineage>
</organism>
<evidence type="ECO:0000313" key="1">
    <source>
        <dbReference type="EMBL" id="CBX29125.1"/>
    </source>
</evidence>
<accession>E1YEY1</accession>
<proteinExistence type="predicted"/>
<dbReference type="EMBL" id="FR695872">
    <property type="protein sequence ID" value="CBX29125.1"/>
    <property type="molecule type" value="Genomic_DNA"/>
</dbReference>
<gene>
    <name evidence="1" type="ORF">N47_J01060</name>
</gene>
<protein>
    <submittedName>
        <fullName evidence="1">Uncharacterized protein</fullName>
    </submittedName>
</protein>